<evidence type="ECO:0000256" key="1">
    <source>
        <dbReference type="SAM" id="MobiDB-lite"/>
    </source>
</evidence>
<reference evidence="3" key="1">
    <citation type="submission" date="2021-03" db="EMBL/GenBank/DDBJ databases">
        <title>Comparative genomics and phylogenomic investigation of the class Geoglossomycetes provide insights into ecological specialization and systematics.</title>
        <authorList>
            <person name="Melie T."/>
            <person name="Pirro S."/>
            <person name="Miller A.N."/>
            <person name="Quandt A."/>
        </authorList>
    </citation>
    <scope>NUCLEOTIDE SEQUENCE</scope>
    <source>
        <strain evidence="3">GBOQ0MN5Z8</strain>
    </source>
</reference>
<dbReference type="Proteomes" id="UP000698800">
    <property type="component" value="Unassembled WGS sequence"/>
</dbReference>
<feature type="domain" description="AVL9/DENND6" evidence="2">
    <location>
        <begin position="77"/>
        <end position="230"/>
    </location>
</feature>
<evidence type="ECO:0000313" key="3">
    <source>
        <dbReference type="EMBL" id="KAH0539136.1"/>
    </source>
</evidence>
<feature type="region of interest" description="Disordered" evidence="1">
    <location>
        <begin position="301"/>
        <end position="340"/>
    </location>
</feature>
<evidence type="ECO:0000259" key="2">
    <source>
        <dbReference type="Pfam" id="PF09794"/>
    </source>
</evidence>
<feature type="domain" description="AVL9/DENND6" evidence="2">
    <location>
        <begin position="2"/>
        <end position="72"/>
    </location>
</feature>
<dbReference type="GO" id="GO:0005737">
    <property type="term" value="C:cytoplasm"/>
    <property type="evidence" value="ECO:0007669"/>
    <property type="project" value="TreeGrafter"/>
</dbReference>
<feature type="region of interest" description="Disordered" evidence="1">
    <location>
        <begin position="372"/>
        <end position="490"/>
    </location>
</feature>
<sequence>MDANELIVRPKDVTRSTVQKAIVVIADSPQFFGYLREKLSVVTNAWFAQRLNVVQKFQESLSQTLRDYGEDKDQYLGLIRNLRDCADPELNNYEHNLVKPTTLKTSERTSLLSFMGLPLQIFGKVGGLHQAVKISKTYPTSQGSLFGPYTPLQQLDLLADCGTKSYLVGSTNSLLLQQKDRYCDILINLDEGTINISSTSLRAALALSVADRRWIDFLTQAVNDTWDEDSHLFDIVEPRHPCAGGLTIEDVQRRLALQVSELHLDERFNTGKEALGKHLATGQKKVSSAFNNLWADIEAMREAQRQRQEEQRAATSLASPLETLGNPKSEKAKSHKGPNLAEAQAQVAAAGSRAGAYFSSWAVWAGEKRKTGWGRSSSVIPLHSQHEGEGIRRGSSDENNEVSRRRSLMESALDPSTQVGSDPMENTNRERSGQERISTGGAEPFLQPLPRASAMREATVDTAPENVESSSKHDAQEHPIQEPHKASVET</sequence>
<proteinExistence type="predicted"/>
<dbReference type="Pfam" id="PF09794">
    <property type="entry name" value="Avl9"/>
    <property type="match status" value="2"/>
</dbReference>
<dbReference type="AlphaFoldDB" id="A0A9P8I0P2"/>
<dbReference type="InterPro" id="IPR018307">
    <property type="entry name" value="ABL9/DENND6_dom"/>
</dbReference>
<name>A0A9P8I0P2_9PEZI</name>
<dbReference type="PANTHER" id="PTHR31017">
    <property type="entry name" value="LATE SECRETORY PATHWAY PROTEIN AVL9-RELATED"/>
    <property type="match status" value="1"/>
</dbReference>
<dbReference type="PANTHER" id="PTHR31017:SF1">
    <property type="entry name" value="LATE SECRETORY PATHWAY PROTEIN AVL9 HOMOLOG"/>
    <property type="match status" value="1"/>
</dbReference>
<evidence type="ECO:0000313" key="4">
    <source>
        <dbReference type="Proteomes" id="UP000698800"/>
    </source>
</evidence>
<organism evidence="3 4">
    <name type="scientific">Glutinoglossum americanum</name>
    <dbReference type="NCBI Taxonomy" id="1670608"/>
    <lineage>
        <taxon>Eukaryota</taxon>
        <taxon>Fungi</taxon>
        <taxon>Dikarya</taxon>
        <taxon>Ascomycota</taxon>
        <taxon>Pezizomycotina</taxon>
        <taxon>Geoglossomycetes</taxon>
        <taxon>Geoglossales</taxon>
        <taxon>Geoglossaceae</taxon>
        <taxon>Glutinoglossum</taxon>
    </lineage>
</organism>
<feature type="compositionally biased region" description="Basic and acidic residues" evidence="1">
    <location>
        <begin position="384"/>
        <end position="408"/>
    </location>
</feature>
<dbReference type="InterPro" id="IPR051731">
    <property type="entry name" value="DENND11/AVL9_GEFs"/>
</dbReference>
<dbReference type="EMBL" id="JAGHQL010000085">
    <property type="protein sequence ID" value="KAH0539136.1"/>
    <property type="molecule type" value="Genomic_DNA"/>
</dbReference>
<feature type="compositionally biased region" description="Basic and acidic residues" evidence="1">
    <location>
        <begin position="301"/>
        <end position="312"/>
    </location>
</feature>
<dbReference type="OrthoDB" id="26278at2759"/>
<gene>
    <name evidence="3" type="ORF">FGG08_004308</name>
</gene>
<feature type="compositionally biased region" description="Polar residues" evidence="1">
    <location>
        <begin position="414"/>
        <end position="426"/>
    </location>
</feature>
<accession>A0A9P8I0P2</accession>
<protein>
    <recommendedName>
        <fullName evidence="2">AVL9/DENND6 domain-containing protein</fullName>
    </recommendedName>
</protein>
<comment type="caution">
    <text evidence="3">The sequence shown here is derived from an EMBL/GenBank/DDBJ whole genome shotgun (WGS) entry which is preliminary data.</text>
</comment>
<feature type="compositionally biased region" description="Basic and acidic residues" evidence="1">
    <location>
        <begin position="470"/>
        <end position="490"/>
    </location>
</feature>
<keyword evidence="4" id="KW-1185">Reference proteome</keyword>